<dbReference type="GeneID" id="42570992"/>
<protein>
    <submittedName>
        <fullName evidence="1">Uncharacterized protein</fullName>
    </submittedName>
</protein>
<dbReference type="AlphaFoldDB" id="A0A6B8MG05"/>
<geneLocation type="plasmid" evidence="1">
    <name>unnamed2</name>
</geneLocation>
<proteinExistence type="predicted"/>
<keyword evidence="2" id="KW-1185">Reference proteome</keyword>
<dbReference type="RefSeq" id="WP_154420462.1">
    <property type="nucleotide sequence ID" value="NZ_CP044333.1"/>
</dbReference>
<sequence>MSSSNESNLLTGHIGEEEGFLAVICPNVATSTKSSIAGRVELIQSDALAFGGSLMQASTSSLRTR</sequence>
<keyword evidence="1" id="KW-0614">Plasmid</keyword>
<reference evidence="1 2" key="1">
    <citation type="submission" date="2019-09" db="EMBL/GenBank/DDBJ databases">
        <title>Isolation and complete genome sequencing of Methylocystis species.</title>
        <authorList>
            <person name="Rumah B.L."/>
            <person name="Stead C.E."/>
            <person name="Stevens B.C."/>
            <person name="Minton N.P."/>
            <person name="Grosse-Honebrink A."/>
            <person name="Zhang Y."/>
        </authorList>
    </citation>
    <scope>NUCLEOTIDE SEQUENCE [LARGE SCALE GENOMIC DNA]</scope>
    <source>
        <strain evidence="1 2">BRCS2</strain>
        <plasmid evidence="1 2">unnamed2</plasmid>
    </source>
</reference>
<name>A0A6B8MG05_9HYPH</name>
<dbReference type="KEGG" id="mpar:F7D14_21235"/>
<evidence type="ECO:0000313" key="2">
    <source>
        <dbReference type="Proteomes" id="UP000422569"/>
    </source>
</evidence>
<dbReference type="EMBL" id="CP044333">
    <property type="protein sequence ID" value="QGN00104.1"/>
    <property type="molecule type" value="Genomic_DNA"/>
</dbReference>
<evidence type="ECO:0000313" key="1">
    <source>
        <dbReference type="EMBL" id="QGN00104.1"/>
    </source>
</evidence>
<accession>A0A6B8MG05</accession>
<gene>
    <name evidence="1" type="ORF">F7D14_21235</name>
</gene>
<organism evidence="1 2">
    <name type="scientific">Methylocystis parvus</name>
    <dbReference type="NCBI Taxonomy" id="134"/>
    <lineage>
        <taxon>Bacteria</taxon>
        <taxon>Pseudomonadati</taxon>
        <taxon>Pseudomonadota</taxon>
        <taxon>Alphaproteobacteria</taxon>
        <taxon>Hyphomicrobiales</taxon>
        <taxon>Methylocystaceae</taxon>
        <taxon>Methylocystis</taxon>
    </lineage>
</organism>
<dbReference type="Proteomes" id="UP000422569">
    <property type="component" value="Plasmid unnamed2"/>
</dbReference>